<name>A0A7S6P1N8_9PHYC</name>
<reference evidence="2" key="1">
    <citation type="submission" date="2019-02" db="EMBL/GenBank/DDBJ databases">
        <authorList>
            <person name="Bachy C."/>
            <person name="Yung C.-M."/>
            <person name="Roux S."/>
            <person name="Sullivan M.B."/>
            <person name="Worden A.Z."/>
        </authorList>
    </citation>
    <scope>NUCLEOTIDE SEQUENCE</scope>
    <source>
        <strain evidence="2">BII-V2</strain>
    </source>
</reference>
<keyword evidence="1" id="KW-1133">Transmembrane helix</keyword>
<evidence type="ECO:0000313" key="2">
    <source>
        <dbReference type="EMBL" id="QOR60330.1"/>
    </source>
</evidence>
<dbReference type="EMBL" id="MK522038">
    <property type="protein sequence ID" value="QOR60330.1"/>
    <property type="molecule type" value="Genomic_DNA"/>
</dbReference>
<keyword evidence="1" id="KW-0472">Membrane</keyword>
<protein>
    <submittedName>
        <fullName evidence="2">Uncharacterized protein</fullName>
    </submittedName>
</protein>
<sequence>MLSSRNLGNAAPMLFFTLALIAVGITIAVVLPRKSNYFEDLEELEEK</sequence>
<evidence type="ECO:0000256" key="1">
    <source>
        <dbReference type="SAM" id="Phobius"/>
    </source>
</evidence>
<organism evidence="2">
    <name type="scientific">Bathycoccus sp. RCC716 virus 2</name>
    <dbReference type="NCBI Taxonomy" id="2530039"/>
    <lineage>
        <taxon>Viruses</taxon>
        <taxon>Varidnaviria</taxon>
        <taxon>Bamfordvirae</taxon>
        <taxon>Nucleocytoviricota</taxon>
        <taxon>Megaviricetes</taxon>
        <taxon>Algavirales</taxon>
        <taxon>Phycodnaviridae</taxon>
        <taxon>Prasinovirus</taxon>
    </lineage>
</organism>
<feature type="transmembrane region" description="Helical" evidence="1">
    <location>
        <begin position="12"/>
        <end position="31"/>
    </location>
</feature>
<keyword evidence="1" id="KW-0812">Transmembrane</keyword>
<proteinExistence type="predicted"/>
<accession>A0A7S6P1N8</accession>